<proteinExistence type="predicted"/>
<keyword evidence="2" id="KW-1185">Reference proteome</keyword>
<name>A0A402CPA9_9BACT</name>
<dbReference type="EMBL" id="AP025739">
    <property type="protein sequence ID" value="BDI33155.1"/>
    <property type="molecule type" value="Genomic_DNA"/>
</dbReference>
<dbReference type="KEGG" id="ccot:CCAX7_52060"/>
<dbReference type="OrthoDB" id="502727at2"/>
<evidence type="ECO:0000313" key="2">
    <source>
        <dbReference type="Proteomes" id="UP000287394"/>
    </source>
</evidence>
<reference evidence="1 2" key="1">
    <citation type="journal article" date="2019" name="Int. J. Syst. Evol. Microbiol.">
        <title>Capsulimonas corticalis gen. nov., sp. nov., an aerobic capsulated bacterium, of a novel bacterial order, Capsulimonadales ord. nov., of the class Armatimonadia of the phylum Armatimonadetes.</title>
        <authorList>
            <person name="Li J."/>
            <person name="Kudo C."/>
            <person name="Tonouchi A."/>
        </authorList>
    </citation>
    <scope>NUCLEOTIDE SEQUENCE [LARGE SCALE GENOMIC DNA]</scope>
    <source>
        <strain evidence="1 2">AX-7</strain>
    </source>
</reference>
<sequence length="408" mass="44222">MASRTRLPLRAALLPALGLCSAFTSIAAHAQAPLRCLIVGGGPDKQYNQVAIESNVRYVQRLLPTGTKKRVLFTNGSLTAANVQYEDEHQHERYRATTLKSIDGPARLATFQKTFSGLSADAGGPFLLYFTGHGSPDEDGTYTNNAYDMWADDVLTVDSLSDALDNADASSPTVLVMAQCFSGAFADVVFRSAHTKGPSLRPNFCGFFASVSVRPAAGCTPEVNEADYHDFTSYFFGALSGHDRLGHAVTGADYDRDGRVGMNEAFAYALIHDPSIDTPVSTSDAFVRRYVKTPEPIVFHTAYSDVLKWASPPQAAALEALSKQLGLHGELRLLTAYRTFKQRTTDTPDADAPEDEDELTARWIRIVRLAKTIVLAHTLTTGPDEALKTQYAALLQAESANPIAPKTP</sequence>
<dbReference type="Gene3D" id="3.40.50.1460">
    <property type="match status" value="1"/>
</dbReference>
<dbReference type="AlphaFoldDB" id="A0A402CPA9"/>
<organism evidence="1 2">
    <name type="scientific">Capsulimonas corticalis</name>
    <dbReference type="NCBI Taxonomy" id="2219043"/>
    <lineage>
        <taxon>Bacteria</taxon>
        <taxon>Bacillati</taxon>
        <taxon>Armatimonadota</taxon>
        <taxon>Armatimonadia</taxon>
        <taxon>Capsulimonadales</taxon>
        <taxon>Capsulimonadaceae</taxon>
        <taxon>Capsulimonas</taxon>
    </lineage>
</organism>
<dbReference type="RefSeq" id="WP_119319178.1">
    <property type="nucleotide sequence ID" value="NZ_AP025739.1"/>
</dbReference>
<gene>
    <name evidence="1" type="ORF">CCAX7_52060</name>
</gene>
<dbReference type="Proteomes" id="UP000287394">
    <property type="component" value="Chromosome"/>
</dbReference>
<accession>A0A402CPA9</accession>
<evidence type="ECO:0000313" key="1">
    <source>
        <dbReference type="EMBL" id="BDI33155.1"/>
    </source>
</evidence>
<protein>
    <submittedName>
        <fullName evidence="1">Uncharacterized protein</fullName>
    </submittedName>
</protein>